<keyword evidence="4" id="KW-0963">Cytoplasm</keyword>
<dbReference type="GO" id="GO:0051301">
    <property type="term" value="P:cell division"/>
    <property type="evidence" value="ECO:0007669"/>
    <property type="project" value="UniProtKB-KW"/>
</dbReference>
<dbReference type="InterPro" id="IPR003008">
    <property type="entry name" value="Tubulin_FtsZ_GTPase"/>
</dbReference>
<comment type="similarity">
    <text evidence="1 4 6">Belongs to the FtsZ family.</text>
</comment>
<dbReference type="PANTHER" id="PTHR30314:SF3">
    <property type="entry name" value="MITOCHONDRIAL DIVISION PROTEIN FSZA"/>
    <property type="match status" value="1"/>
</dbReference>
<comment type="subcellular location">
    <subcellularLocation>
        <location evidence="4">Cytoplasm</location>
    </subcellularLocation>
    <text evidence="4">Assembles at midcell at the inner surface of the cytoplasmic membrane.</text>
</comment>
<evidence type="ECO:0000313" key="9">
    <source>
        <dbReference type="EMBL" id="SDZ45520.1"/>
    </source>
</evidence>
<dbReference type="SMART" id="SM00864">
    <property type="entry name" value="Tubulin"/>
    <property type="match status" value="1"/>
</dbReference>
<gene>
    <name evidence="4" type="primary">ftsZ</name>
    <name evidence="9" type="ORF">SAMN05444412_11570</name>
</gene>
<dbReference type="SMART" id="SM00865">
    <property type="entry name" value="Tubulin_C"/>
    <property type="match status" value="1"/>
</dbReference>
<dbReference type="Gene3D" id="3.30.1330.20">
    <property type="entry name" value="Tubulin/FtsZ, C-terminal domain"/>
    <property type="match status" value="1"/>
</dbReference>
<evidence type="ECO:0000259" key="7">
    <source>
        <dbReference type="SMART" id="SM00864"/>
    </source>
</evidence>
<evidence type="ECO:0000259" key="8">
    <source>
        <dbReference type="SMART" id="SM00865"/>
    </source>
</evidence>
<feature type="binding site" evidence="4">
    <location>
        <position position="150"/>
    </location>
    <ligand>
        <name>GTP</name>
        <dbReference type="ChEBI" id="CHEBI:37565"/>
    </ligand>
</feature>
<dbReference type="InterPro" id="IPR037103">
    <property type="entry name" value="Tubulin/FtsZ-like_C"/>
</dbReference>
<evidence type="ECO:0000256" key="2">
    <source>
        <dbReference type="ARBA" id="ARBA00022741"/>
    </source>
</evidence>
<protein>
    <recommendedName>
        <fullName evidence="4 5">Cell division protein FtsZ</fullName>
    </recommendedName>
</protein>
<dbReference type="PANTHER" id="PTHR30314">
    <property type="entry name" value="CELL DIVISION PROTEIN FTSZ-RELATED"/>
    <property type="match status" value="1"/>
</dbReference>
<dbReference type="SUPFAM" id="SSF55307">
    <property type="entry name" value="Tubulin C-terminal domain-like"/>
    <property type="match status" value="1"/>
</dbReference>
<comment type="subunit">
    <text evidence="4">Homodimer. Polymerizes to form a dynamic ring structure in a strictly GTP-dependent manner. Interacts directly with several other division proteins.</text>
</comment>
<dbReference type="HAMAP" id="MF_00909">
    <property type="entry name" value="FtsZ"/>
    <property type="match status" value="1"/>
</dbReference>
<evidence type="ECO:0000256" key="3">
    <source>
        <dbReference type="ARBA" id="ARBA00023134"/>
    </source>
</evidence>
<evidence type="ECO:0000256" key="1">
    <source>
        <dbReference type="ARBA" id="ARBA00009690"/>
    </source>
</evidence>
<dbReference type="InterPro" id="IPR008280">
    <property type="entry name" value="Tub_FtsZ_C"/>
</dbReference>
<feature type="binding site" evidence="4">
    <location>
        <begin position="27"/>
        <end position="31"/>
    </location>
    <ligand>
        <name>GTP</name>
        <dbReference type="ChEBI" id="CHEBI:37565"/>
    </ligand>
</feature>
<evidence type="ECO:0000256" key="5">
    <source>
        <dbReference type="NCBIfam" id="TIGR00065"/>
    </source>
</evidence>
<dbReference type="InterPro" id="IPR036525">
    <property type="entry name" value="Tubulin/FtsZ_GTPase_sf"/>
</dbReference>
<dbReference type="PROSITE" id="PS01134">
    <property type="entry name" value="FTSZ_1"/>
    <property type="match status" value="1"/>
</dbReference>
<dbReference type="InterPro" id="IPR045061">
    <property type="entry name" value="FtsZ/CetZ"/>
</dbReference>
<dbReference type="Pfam" id="PF12327">
    <property type="entry name" value="FtsZ_C"/>
    <property type="match status" value="1"/>
</dbReference>
<sequence>MSDNMKDYRFDLPKNHKSIIKVIGVGGGGSNAVNHMFSQGIKDVEFVVVNTDAQALQSSPVPLRLQLGESLTEGLGAGANPEKGRNAAIESREEIRELLSDNTKMVFITAGMGGGTGTGAAPVIAKIAKDLDILTVGIVTAPFVFEGKKKMMAAQLGIEALRESCDTVLVILNDKLREIYGNLAIRSAFAKADNILSTAAKSIAEIITVHQDVNVDFEDVKTVMKNAGAAVMGSATEEGEGRAIRSAEKAIASPLLNNVDIRGAQKILLSIMSGEDDELSMDELSEITEYIQERAGDDAELIFGQGIDPDLGKAIRVTVIATGFEMDKLTTLTPSALEMEKMKAKAKEETVSKVIDLESGKSFQVKDEAPAQTGQTYTFTFQKPISTVPVETKAVVEAAKVQEFAPKVQLEEEAFEIQDQEEEEFEFVTAEIPKEKKSFPLYDEEEAVIEKEEAVKASKPIEEPAPANLYGNDYYEQIKLKAIQRAHERFEKLKGLRSNNQNSEEFKEKLDTPAFVRKQVKLSDVQHSSERNISRFNLTDENEFLKNNRFLHDNVD</sequence>
<dbReference type="Gene3D" id="3.40.50.1440">
    <property type="entry name" value="Tubulin/FtsZ, GTPase domain"/>
    <property type="match status" value="1"/>
</dbReference>
<keyword evidence="10" id="KW-1185">Reference proteome</keyword>
<evidence type="ECO:0000256" key="4">
    <source>
        <dbReference type="HAMAP-Rule" id="MF_00909"/>
    </source>
</evidence>
<dbReference type="EMBL" id="FNQC01000015">
    <property type="protein sequence ID" value="SDZ45520.1"/>
    <property type="molecule type" value="Genomic_DNA"/>
</dbReference>
<proteinExistence type="inferred from homology"/>
<dbReference type="PRINTS" id="PR00423">
    <property type="entry name" value="CELLDVISFTSZ"/>
</dbReference>
<dbReference type="SUPFAM" id="SSF52490">
    <property type="entry name" value="Tubulin nucleotide-binding domain-like"/>
    <property type="match status" value="1"/>
</dbReference>
<dbReference type="InterPro" id="IPR020805">
    <property type="entry name" value="Cell_div_FtsZ_CS"/>
</dbReference>
<dbReference type="Pfam" id="PF00091">
    <property type="entry name" value="Tubulin"/>
    <property type="match status" value="1"/>
</dbReference>
<dbReference type="PROSITE" id="PS01135">
    <property type="entry name" value="FTSZ_2"/>
    <property type="match status" value="1"/>
</dbReference>
<keyword evidence="3 4" id="KW-0342">GTP-binding</keyword>
<comment type="function">
    <text evidence="4 6">Essential cell division protein that forms a contractile ring structure (Z ring) at the future cell division site. The regulation of the ring assembly controls the timing and the location of cell division. One of the functions of the FtsZ ring is to recruit other cell division proteins to the septum to produce a new cell wall between the dividing cells. Binds GTP and shows GTPase activity.</text>
</comment>
<dbReference type="Proteomes" id="UP000199663">
    <property type="component" value="Unassembled WGS sequence"/>
</dbReference>
<feature type="domain" description="Tubulin/FtsZ GTPase" evidence="7">
    <location>
        <begin position="19"/>
        <end position="211"/>
    </location>
</feature>
<comment type="caution">
    <text evidence="9">The sequence shown here is derived from an EMBL/GenBank/DDBJ whole genome shotgun (WGS) entry which is preliminary data.</text>
</comment>
<dbReference type="NCBIfam" id="TIGR00065">
    <property type="entry name" value="ftsZ"/>
    <property type="match status" value="1"/>
</dbReference>
<dbReference type="InterPro" id="IPR024757">
    <property type="entry name" value="FtsZ_C"/>
</dbReference>
<keyword evidence="2 4" id="KW-0547">Nucleotide-binding</keyword>
<feature type="binding site" evidence="4">
    <location>
        <position position="193"/>
    </location>
    <ligand>
        <name>GTP</name>
        <dbReference type="ChEBI" id="CHEBI:37565"/>
    </ligand>
</feature>
<accession>A0A1H3T632</accession>
<dbReference type="CDD" id="cd02201">
    <property type="entry name" value="FtsZ_type1"/>
    <property type="match status" value="1"/>
</dbReference>
<dbReference type="InterPro" id="IPR018316">
    <property type="entry name" value="Tubulin/FtsZ_2-layer-sand-dom"/>
</dbReference>
<organism evidence="9 10">
    <name type="scientific">Rhodonellum ikkaensis</name>
    <dbReference type="NCBI Taxonomy" id="336829"/>
    <lineage>
        <taxon>Bacteria</taxon>
        <taxon>Pseudomonadati</taxon>
        <taxon>Bacteroidota</taxon>
        <taxon>Cytophagia</taxon>
        <taxon>Cytophagales</taxon>
        <taxon>Cytophagaceae</taxon>
        <taxon>Rhodonellum</taxon>
    </lineage>
</organism>
<feature type="binding site" evidence="4">
    <location>
        <begin position="115"/>
        <end position="117"/>
    </location>
    <ligand>
        <name>GTP</name>
        <dbReference type="ChEBI" id="CHEBI:37565"/>
    </ligand>
</feature>
<name>A0A1H3T632_9BACT</name>
<evidence type="ECO:0000256" key="6">
    <source>
        <dbReference type="RuleBase" id="RU000631"/>
    </source>
</evidence>
<keyword evidence="4 6" id="KW-0131">Cell cycle</keyword>
<dbReference type="InterPro" id="IPR000158">
    <property type="entry name" value="Cell_div_FtsZ"/>
</dbReference>
<evidence type="ECO:0000313" key="10">
    <source>
        <dbReference type="Proteomes" id="UP000199663"/>
    </source>
</evidence>
<feature type="binding site" evidence="4">
    <location>
        <position position="146"/>
    </location>
    <ligand>
        <name>GTP</name>
        <dbReference type="ChEBI" id="CHEBI:37565"/>
    </ligand>
</feature>
<keyword evidence="4 6" id="KW-0132">Cell division</keyword>
<feature type="domain" description="Tubulin/FtsZ 2-layer sandwich" evidence="8">
    <location>
        <begin position="213"/>
        <end position="333"/>
    </location>
</feature>
<reference evidence="9 10" key="1">
    <citation type="submission" date="2016-10" db="EMBL/GenBank/DDBJ databases">
        <authorList>
            <person name="Varghese N."/>
            <person name="Submissions S."/>
        </authorList>
    </citation>
    <scope>NUCLEOTIDE SEQUENCE [LARGE SCALE GENOMIC DNA]</scope>
    <source>
        <strain evidence="9 10">DSM 17997</strain>
    </source>
</reference>
<keyword evidence="4 6" id="KW-0717">Septation</keyword>